<dbReference type="OMA" id="IKEPITW"/>
<organism evidence="1 2">
    <name type="scientific">Uncinocarpus reesii (strain UAMH 1704)</name>
    <dbReference type="NCBI Taxonomy" id="336963"/>
    <lineage>
        <taxon>Eukaryota</taxon>
        <taxon>Fungi</taxon>
        <taxon>Dikarya</taxon>
        <taxon>Ascomycota</taxon>
        <taxon>Pezizomycotina</taxon>
        <taxon>Eurotiomycetes</taxon>
        <taxon>Eurotiomycetidae</taxon>
        <taxon>Onygenales</taxon>
        <taxon>Onygenaceae</taxon>
        <taxon>Uncinocarpus</taxon>
    </lineage>
</organism>
<dbReference type="HOGENOM" id="CLU_761177_0_0_1"/>
<dbReference type="VEuPathDB" id="FungiDB:UREG_01229"/>
<name>C4JGX8_UNCRE</name>
<dbReference type="Proteomes" id="UP000002058">
    <property type="component" value="Unassembled WGS sequence"/>
</dbReference>
<dbReference type="eggNOG" id="ENOG502SY38">
    <property type="taxonomic scope" value="Eukaryota"/>
</dbReference>
<dbReference type="OrthoDB" id="4196148at2759"/>
<proteinExistence type="predicted"/>
<dbReference type="GeneID" id="8439913"/>
<evidence type="ECO:0000313" key="2">
    <source>
        <dbReference type="Proteomes" id="UP000002058"/>
    </source>
</evidence>
<protein>
    <submittedName>
        <fullName evidence="1">Uncharacterized protein</fullName>
    </submittedName>
</protein>
<dbReference type="EMBL" id="CH476615">
    <property type="protein sequence ID" value="EEP76380.1"/>
    <property type="molecule type" value="Genomic_DNA"/>
</dbReference>
<dbReference type="AlphaFoldDB" id="C4JGX8"/>
<dbReference type="InParanoid" id="C4JGX8"/>
<dbReference type="KEGG" id="ure:UREG_01229"/>
<gene>
    <name evidence="1" type="ORF">UREG_01229</name>
</gene>
<reference evidence="2" key="1">
    <citation type="journal article" date="2009" name="Genome Res.">
        <title>Comparative genomic analyses of the human fungal pathogens Coccidioides and their relatives.</title>
        <authorList>
            <person name="Sharpton T.J."/>
            <person name="Stajich J.E."/>
            <person name="Rounsley S.D."/>
            <person name="Gardner M.J."/>
            <person name="Wortman J.R."/>
            <person name="Jordar V.S."/>
            <person name="Maiti R."/>
            <person name="Kodira C.D."/>
            <person name="Neafsey D.E."/>
            <person name="Zeng Q."/>
            <person name="Hung C.-Y."/>
            <person name="McMahan C."/>
            <person name="Muszewska A."/>
            <person name="Grynberg M."/>
            <person name="Mandel M.A."/>
            <person name="Kellner E.M."/>
            <person name="Barker B.M."/>
            <person name="Galgiani J.N."/>
            <person name="Orbach M.J."/>
            <person name="Kirkland T.N."/>
            <person name="Cole G.T."/>
            <person name="Henn M.R."/>
            <person name="Birren B.W."/>
            <person name="Taylor J.W."/>
        </authorList>
    </citation>
    <scope>NUCLEOTIDE SEQUENCE [LARGE SCALE GENOMIC DNA]</scope>
    <source>
        <strain evidence="2">UAMH 1704</strain>
    </source>
</reference>
<sequence length="364" mass="40529">MAMHQAPFLLSLPKSAVCRRRKRPPSSDVISGLSLNAFRLIFTSLFRRAHGEPPTRCTPAACHHPEPEHGQLASIHTIPRRGNSATDLARFCSTPVGMDPALDQSQTQNASASGDFLPAYNAPSVPLAPPPDYETAVGANPPTPASQHGITNHKPLTLSIEGKYVYSSLSKPDPIYSLTHELDGHELSLQGILLTRLDQNPVRRMRTTVKRDVFALRAPPALHIGPTKYEIDGLRYLSGKNGYMTKKVSRTGMGWTVGGRGLPSFVLRPSTSADSDAELYEWRDRTNDHYIATETRRRWDKQNKVEISPPTLELRIGANVDKGYLDFLVAAWCMHNWREAKDITKEPLSWEECKRPFAIHLPSN</sequence>
<dbReference type="RefSeq" id="XP_002541713.1">
    <property type="nucleotide sequence ID" value="XM_002541667.1"/>
</dbReference>
<evidence type="ECO:0000313" key="1">
    <source>
        <dbReference type="EMBL" id="EEP76380.1"/>
    </source>
</evidence>
<accession>C4JGX8</accession>
<keyword evidence="2" id="KW-1185">Reference proteome</keyword>